<dbReference type="EMBL" id="CP001625">
    <property type="protein sequence ID" value="ACS60574.1"/>
    <property type="molecule type" value="Genomic_DNA"/>
</dbReference>
<dbReference type="Proteomes" id="UP000002256">
    <property type="component" value="Plasmid pR132503"/>
</dbReference>
<protein>
    <submittedName>
        <fullName evidence="1">Uncharacterized protein</fullName>
    </submittedName>
</protein>
<dbReference type="KEGG" id="rlg:Rleg_5784"/>
<geneLocation type="plasmid" evidence="1 2">
    <name>pR132503</name>
</geneLocation>
<proteinExistence type="predicted"/>
<reference evidence="1 2" key="1">
    <citation type="journal article" date="2010" name="Stand. Genomic Sci.">
        <title>Complete genome sequence of Rhizobium leguminosarum bv. trifolii strain WSM1325, an effective microsymbiont of annual Mediterranean clovers.</title>
        <authorList>
            <person name="Reeve W."/>
            <person name="O'Hara G."/>
            <person name="Chain P."/>
            <person name="Ardley J."/>
            <person name="Brau L."/>
            <person name="Nandesena K."/>
            <person name="Tiwari R."/>
            <person name="Copeland A."/>
            <person name="Nolan M."/>
            <person name="Han C."/>
            <person name="Brettin T."/>
            <person name="Land M."/>
            <person name="Ovchinikova G."/>
            <person name="Ivanova N."/>
            <person name="Mavromatis K."/>
            <person name="Markowitz V."/>
            <person name="Kyrpides N."/>
            <person name="Melino V."/>
            <person name="Denton M."/>
            <person name="Yates R."/>
            <person name="Howieson J."/>
        </authorList>
    </citation>
    <scope>NUCLEOTIDE SEQUENCE [LARGE SCALE GENOMIC DNA]</scope>
    <source>
        <strain evidence="2">WSM1325</strain>
        <plasmid evidence="2">Plasmid pR132503</plasmid>
    </source>
</reference>
<name>C6B842_RHILS</name>
<accession>C6B842</accession>
<evidence type="ECO:0000313" key="1">
    <source>
        <dbReference type="EMBL" id="ACS60574.1"/>
    </source>
</evidence>
<dbReference type="AlphaFoldDB" id="C6B842"/>
<gene>
    <name evidence="1" type="ordered locus">Rleg_5784</name>
</gene>
<organism evidence="1 2">
    <name type="scientific">Rhizobium leguminosarum bv. trifolii (strain WSM1325)</name>
    <dbReference type="NCBI Taxonomy" id="395491"/>
    <lineage>
        <taxon>Bacteria</taxon>
        <taxon>Pseudomonadati</taxon>
        <taxon>Pseudomonadota</taxon>
        <taxon>Alphaproteobacteria</taxon>
        <taxon>Hyphomicrobiales</taxon>
        <taxon>Rhizobiaceae</taxon>
        <taxon>Rhizobium/Agrobacterium group</taxon>
        <taxon>Rhizobium</taxon>
    </lineage>
</organism>
<evidence type="ECO:0000313" key="2">
    <source>
        <dbReference type="Proteomes" id="UP000002256"/>
    </source>
</evidence>
<sequence length="94" mass="10193">MLGLLIAVSGCSLTDPQRPMPGSLTYGKVVYSRYKPGTIVKNTFLDQFGYRSLSDIRFSQMALSNSLIRSRAQIFCGTDSGAAVLPLLFALLDA</sequence>
<dbReference type="HOGENOM" id="CLU_2384138_0_0_5"/>
<keyword evidence="1" id="KW-0614">Plasmid</keyword>